<evidence type="ECO:0000259" key="2">
    <source>
        <dbReference type="PROSITE" id="PS51310"/>
    </source>
</evidence>
<dbReference type="PANTHER" id="PTHR12937">
    <property type="entry name" value="VACUOLAR PROTEIN SORTING 28, ISOFORM 2 VPS28"/>
    <property type="match status" value="1"/>
</dbReference>
<reference evidence="4" key="1">
    <citation type="submission" date="2016-11" db="EMBL/GenBank/DDBJ databases">
        <authorList>
            <person name="Guldener U."/>
        </authorList>
    </citation>
    <scope>NUCLEOTIDE SEQUENCE [LARGE SCALE GENOMIC DNA]</scope>
</reference>
<dbReference type="PROSITE" id="PS51310">
    <property type="entry name" value="VPS28_C"/>
    <property type="match status" value="1"/>
</dbReference>
<dbReference type="Gene3D" id="1.20.120.1130">
    <property type="match status" value="1"/>
</dbReference>
<dbReference type="SUPFAM" id="SSF140427">
    <property type="entry name" value="VPS28 C-terminal domain-like"/>
    <property type="match status" value="1"/>
</dbReference>
<organism evidence="3 4">
    <name type="scientific">Hanseniaspora guilliermondii</name>
    <dbReference type="NCBI Taxonomy" id="56406"/>
    <lineage>
        <taxon>Eukaryota</taxon>
        <taxon>Fungi</taxon>
        <taxon>Dikarya</taxon>
        <taxon>Ascomycota</taxon>
        <taxon>Saccharomycotina</taxon>
        <taxon>Saccharomycetes</taxon>
        <taxon>Saccharomycodales</taxon>
        <taxon>Saccharomycodaceae</taxon>
        <taxon>Hanseniaspora</taxon>
    </lineage>
</organism>
<keyword evidence="1" id="KW-0653">Protein transport</keyword>
<proteinExistence type="inferred from homology"/>
<keyword evidence="1" id="KW-0813">Transport</keyword>
<gene>
    <name evidence="3" type="ORF">HGUI_03976</name>
</gene>
<comment type="similarity">
    <text evidence="1">Belongs to the VPS28 family.</text>
</comment>
<evidence type="ECO:0000313" key="4">
    <source>
        <dbReference type="Proteomes" id="UP000183365"/>
    </source>
</evidence>
<dbReference type="InterPro" id="IPR007143">
    <property type="entry name" value="Vps28"/>
</dbReference>
<name>A0A1L0D3N0_9ASCO</name>
<dbReference type="Pfam" id="PF03997">
    <property type="entry name" value="VPS28"/>
    <property type="match status" value="1"/>
</dbReference>
<sequence length="255" mass="30667">MMGTMYKKSEQIDYEYEHHMSSLDKHLRQLKKELYTNVSLLDYLYMIYDEDKEYKVCSEQKYKADLNKFMKKIQVLIEEIFENDPTFLFMSFCKEYELNFRCYKGIRYMNQVTMQAANTLNMPRKMFNLLHEEESKSKEPLLINNNAKLISEVTGNFITLMDALNLDYASKQKLHPLMSKLVLNLNKVFIDKKETFNKEKVLENMGSFEIYREKLVDWLVYMNKNETKSNLDQEDLKKMMIDIEQAYKKFYDLLG</sequence>
<accession>A0A1L0D3N0</accession>
<dbReference type="InterPro" id="IPR037206">
    <property type="entry name" value="VPS28_C_sf"/>
</dbReference>
<dbReference type="VEuPathDB" id="FungiDB:HGUI_03976"/>
<feature type="domain" description="VPS28 C-terminal" evidence="2">
    <location>
        <begin position="145"/>
        <end position="255"/>
    </location>
</feature>
<dbReference type="PANTHER" id="PTHR12937:SF0">
    <property type="entry name" value="VACUOLAR PROTEIN SORTING-ASSOCIATED PROTEIN 28 HOMOLOG"/>
    <property type="match status" value="1"/>
</dbReference>
<dbReference type="GO" id="GO:0044877">
    <property type="term" value="F:protein-containing complex binding"/>
    <property type="evidence" value="ECO:0007669"/>
    <property type="project" value="TreeGrafter"/>
</dbReference>
<keyword evidence="4" id="KW-1185">Reference proteome</keyword>
<evidence type="ECO:0000313" key="3">
    <source>
        <dbReference type="EMBL" id="SGZ41775.1"/>
    </source>
</evidence>
<dbReference type="Proteomes" id="UP000183365">
    <property type="component" value="Unassembled WGS sequence"/>
</dbReference>
<dbReference type="GO" id="GO:0043328">
    <property type="term" value="P:protein transport to vacuole involved in ubiquitin-dependent protein catabolic process via the multivesicular body sorting pathway"/>
    <property type="evidence" value="ECO:0007669"/>
    <property type="project" value="TreeGrafter"/>
</dbReference>
<evidence type="ECO:0000256" key="1">
    <source>
        <dbReference type="PROSITE-ProRule" id="PRU00642"/>
    </source>
</evidence>
<dbReference type="AlphaFoldDB" id="A0A1L0D3N0"/>
<dbReference type="GO" id="GO:0000813">
    <property type="term" value="C:ESCRT I complex"/>
    <property type="evidence" value="ECO:0007669"/>
    <property type="project" value="InterPro"/>
</dbReference>
<protein>
    <recommendedName>
        <fullName evidence="2">VPS28 C-terminal domain-containing protein</fullName>
    </recommendedName>
</protein>
<dbReference type="InterPro" id="IPR017899">
    <property type="entry name" value="VPS28_C"/>
</dbReference>
<dbReference type="EMBL" id="FQNF01000152">
    <property type="protein sequence ID" value="SGZ41775.1"/>
    <property type="molecule type" value="Genomic_DNA"/>
</dbReference>
<dbReference type="OrthoDB" id="3970451at2759"/>